<comment type="similarity">
    <text evidence="1 7">Belongs to the universal ribosomal protein uL18 family.</text>
</comment>
<dbReference type="InterPro" id="IPR005484">
    <property type="entry name" value="Ribosomal_uL18_bac/plant/anim"/>
</dbReference>
<keyword evidence="5 7" id="KW-0687">Ribonucleoprotein</keyword>
<dbReference type="FunFam" id="3.30.420.100:FF:000001">
    <property type="entry name" value="50S ribosomal protein L18"/>
    <property type="match status" value="1"/>
</dbReference>
<keyword evidence="4 7" id="KW-0689">Ribosomal protein</keyword>
<dbReference type="EMBL" id="MHQT01000022">
    <property type="protein sequence ID" value="OHA09557.1"/>
    <property type="molecule type" value="Genomic_DNA"/>
</dbReference>
<sequence>MKRERRSQIRRLRRAARARARIRGTAERPRLSVFRSNRHIAAQLIDDGAQRTIVSASDREFPKATKRGAKKPVRRERALWVGRAVAERAQEKKIQEAVFDRGRYRYHGVVAALAQGARAAGLKF</sequence>
<evidence type="ECO:0000256" key="6">
    <source>
        <dbReference type="ARBA" id="ARBA00035197"/>
    </source>
</evidence>
<keyword evidence="2 7" id="KW-0699">rRNA-binding</keyword>
<evidence type="ECO:0000256" key="2">
    <source>
        <dbReference type="ARBA" id="ARBA00022730"/>
    </source>
</evidence>
<dbReference type="CDD" id="cd00432">
    <property type="entry name" value="Ribosomal_L18_L5e"/>
    <property type="match status" value="1"/>
</dbReference>
<evidence type="ECO:0000313" key="8">
    <source>
        <dbReference type="EMBL" id="OHA09557.1"/>
    </source>
</evidence>
<dbReference type="Gene3D" id="3.30.420.100">
    <property type="match status" value="1"/>
</dbReference>
<organism evidence="8 9">
    <name type="scientific">Candidatus Sungbacteria bacterium RIFCSPLOWO2_01_FULL_60_25</name>
    <dbReference type="NCBI Taxonomy" id="1802281"/>
    <lineage>
        <taxon>Bacteria</taxon>
        <taxon>Candidatus Sungiibacteriota</taxon>
    </lineage>
</organism>
<dbReference type="AlphaFoldDB" id="A0A1G2LD61"/>
<gene>
    <name evidence="7" type="primary">rplR</name>
    <name evidence="8" type="ORF">A3A44_01640</name>
</gene>
<dbReference type="STRING" id="1802281.A3A44_01640"/>
<evidence type="ECO:0000256" key="4">
    <source>
        <dbReference type="ARBA" id="ARBA00022980"/>
    </source>
</evidence>
<proteinExistence type="inferred from homology"/>
<evidence type="ECO:0000256" key="5">
    <source>
        <dbReference type="ARBA" id="ARBA00023274"/>
    </source>
</evidence>
<name>A0A1G2LD61_9BACT</name>
<dbReference type="Pfam" id="PF00861">
    <property type="entry name" value="Ribosomal_L18p"/>
    <property type="match status" value="1"/>
</dbReference>
<comment type="caution">
    <text evidence="8">The sequence shown here is derived from an EMBL/GenBank/DDBJ whole genome shotgun (WGS) entry which is preliminary data.</text>
</comment>
<dbReference type="HAMAP" id="MF_01337_B">
    <property type="entry name" value="Ribosomal_uL18_B"/>
    <property type="match status" value="1"/>
</dbReference>
<dbReference type="GO" id="GO:0022625">
    <property type="term" value="C:cytosolic large ribosomal subunit"/>
    <property type="evidence" value="ECO:0007669"/>
    <property type="project" value="TreeGrafter"/>
</dbReference>
<dbReference type="GO" id="GO:0003735">
    <property type="term" value="F:structural constituent of ribosome"/>
    <property type="evidence" value="ECO:0007669"/>
    <property type="project" value="InterPro"/>
</dbReference>
<dbReference type="NCBIfam" id="TIGR00060">
    <property type="entry name" value="L18_bact"/>
    <property type="match status" value="1"/>
</dbReference>
<accession>A0A1G2LD61</accession>
<comment type="subunit">
    <text evidence="7">Part of the 50S ribosomal subunit; part of the 5S rRNA/L5/L18/L25 subcomplex. Contacts the 5S and 23S rRNAs.</text>
</comment>
<evidence type="ECO:0000256" key="7">
    <source>
        <dbReference type="HAMAP-Rule" id="MF_01337"/>
    </source>
</evidence>
<dbReference type="GO" id="GO:0008097">
    <property type="term" value="F:5S rRNA binding"/>
    <property type="evidence" value="ECO:0007669"/>
    <property type="project" value="TreeGrafter"/>
</dbReference>
<dbReference type="PANTHER" id="PTHR12899:SF3">
    <property type="entry name" value="LARGE RIBOSOMAL SUBUNIT PROTEIN UL18M"/>
    <property type="match status" value="1"/>
</dbReference>
<evidence type="ECO:0000313" key="9">
    <source>
        <dbReference type="Proteomes" id="UP000178977"/>
    </source>
</evidence>
<dbReference type="GO" id="GO:0006412">
    <property type="term" value="P:translation"/>
    <property type="evidence" value="ECO:0007669"/>
    <property type="project" value="UniProtKB-UniRule"/>
</dbReference>
<evidence type="ECO:0000256" key="1">
    <source>
        <dbReference type="ARBA" id="ARBA00007116"/>
    </source>
</evidence>
<keyword evidence="3 7" id="KW-0694">RNA-binding</keyword>
<comment type="function">
    <text evidence="7">This is one of the proteins that bind and probably mediate the attachment of the 5S RNA into the large ribosomal subunit, where it forms part of the central protuberance.</text>
</comment>
<dbReference type="PANTHER" id="PTHR12899">
    <property type="entry name" value="39S RIBOSOMAL PROTEIN L18, MITOCHONDRIAL"/>
    <property type="match status" value="1"/>
</dbReference>
<reference evidence="8 9" key="1">
    <citation type="journal article" date="2016" name="Nat. Commun.">
        <title>Thousands of microbial genomes shed light on interconnected biogeochemical processes in an aquifer system.</title>
        <authorList>
            <person name="Anantharaman K."/>
            <person name="Brown C.T."/>
            <person name="Hug L.A."/>
            <person name="Sharon I."/>
            <person name="Castelle C.J."/>
            <person name="Probst A.J."/>
            <person name="Thomas B.C."/>
            <person name="Singh A."/>
            <person name="Wilkins M.J."/>
            <person name="Karaoz U."/>
            <person name="Brodie E.L."/>
            <person name="Williams K.H."/>
            <person name="Hubbard S.S."/>
            <person name="Banfield J.F."/>
        </authorList>
    </citation>
    <scope>NUCLEOTIDE SEQUENCE [LARGE SCALE GENOMIC DNA]</scope>
</reference>
<dbReference type="SUPFAM" id="SSF53137">
    <property type="entry name" value="Translational machinery components"/>
    <property type="match status" value="1"/>
</dbReference>
<protein>
    <recommendedName>
        <fullName evidence="6 7">Large ribosomal subunit protein uL18</fullName>
    </recommendedName>
</protein>
<dbReference type="Proteomes" id="UP000178977">
    <property type="component" value="Unassembled WGS sequence"/>
</dbReference>
<dbReference type="InterPro" id="IPR057268">
    <property type="entry name" value="Ribosomal_L18"/>
</dbReference>
<evidence type="ECO:0000256" key="3">
    <source>
        <dbReference type="ARBA" id="ARBA00022884"/>
    </source>
</evidence>
<dbReference type="InterPro" id="IPR004389">
    <property type="entry name" value="Ribosomal_uL18_bac-type"/>
</dbReference>